<dbReference type="UniPathway" id="UPA00109">
    <property type="reaction ID" value="UER00180"/>
</dbReference>
<evidence type="ECO:0000313" key="12">
    <source>
        <dbReference type="Proteomes" id="UP000289323"/>
    </source>
</evidence>
<organism evidence="11 12">
    <name type="scientific">Thermothielavioides terrestris</name>
    <dbReference type="NCBI Taxonomy" id="2587410"/>
    <lineage>
        <taxon>Eukaryota</taxon>
        <taxon>Fungi</taxon>
        <taxon>Dikarya</taxon>
        <taxon>Ascomycota</taxon>
        <taxon>Pezizomycotina</taxon>
        <taxon>Sordariomycetes</taxon>
        <taxon>Sordariomycetidae</taxon>
        <taxon>Sordariales</taxon>
        <taxon>Chaetomiaceae</taxon>
        <taxon>Thermothielavioides</taxon>
    </lineage>
</organism>
<dbReference type="GO" id="GO:0005524">
    <property type="term" value="F:ATP binding"/>
    <property type="evidence" value="ECO:0007669"/>
    <property type="project" value="UniProtKB-UniRule"/>
</dbReference>
<name>A0A446B9C6_9PEZI</name>
<dbReference type="PANTHER" id="PTHR19443:SF30">
    <property type="entry name" value="GLUCOKINASE-1-RELATED"/>
    <property type="match status" value="1"/>
</dbReference>
<dbReference type="GO" id="GO:0004340">
    <property type="term" value="F:glucokinase activity"/>
    <property type="evidence" value="ECO:0007669"/>
    <property type="project" value="TreeGrafter"/>
</dbReference>
<dbReference type="PROSITE" id="PS00378">
    <property type="entry name" value="HEXOKINASE_1"/>
    <property type="match status" value="1"/>
</dbReference>
<evidence type="ECO:0000256" key="6">
    <source>
        <dbReference type="ARBA" id="ARBA00022840"/>
    </source>
</evidence>
<keyword evidence="5 8" id="KW-0418">Kinase</keyword>
<evidence type="ECO:0000256" key="8">
    <source>
        <dbReference type="RuleBase" id="RU362007"/>
    </source>
</evidence>
<dbReference type="InterPro" id="IPR043129">
    <property type="entry name" value="ATPase_NBD"/>
</dbReference>
<evidence type="ECO:0000256" key="1">
    <source>
        <dbReference type="ARBA" id="ARBA00004888"/>
    </source>
</evidence>
<dbReference type="SUPFAM" id="SSF53067">
    <property type="entry name" value="Actin-like ATPase domain"/>
    <property type="match status" value="2"/>
</dbReference>
<evidence type="ECO:0000259" key="9">
    <source>
        <dbReference type="Pfam" id="PF00349"/>
    </source>
</evidence>
<comment type="pathway">
    <text evidence="1">Carbohydrate degradation; glycolysis; D-glyceraldehyde 3-phosphate and glycerone phosphate from D-glucose: step 1/4.</text>
</comment>
<dbReference type="InterPro" id="IPR019807">
    <property type="entry name" value="Hexokinase_BS"/>
</dbReference>
<dbReference type="InterPro" id="IPR001312">
    <property type="entry name" value="Hexokinase"/>
</dbReference>
<protein>
    <recommendedName>
        <fullName evidence="8">Phosphotransferase</fullName>
        <ecNumber evidence="8">2.7.1.-</ecNumber>
    </recommendedName>
</protein>
<dbReference type="InterPro" id="IPR022673">
    <property type="entry name" value="Hexokinase_C"/>
</dbReference>
<dbReference type="InterPro" id="IPR022672">
    <property type="entry name" value="Hexokinase_N"/>
</dbReference>
<dbReference type="AlphaFoldDB" id="A0A446B9C6"/>
<gene>
    <name evidence="11" type="ORF">TT172_LOCUS1524</name>
</gene>
<dbReference type="Gene3D" id="3.40.367.20">
    <property type="match status" value="1"/>
</dbReference>
<dbReference type="PANTHER" id="PTHR19443">
    <property type="entry name" value="HEXOKINASE"/>
    <property type="match status" value="1"/>
</dbReference>
<dbReference type="Gene3D" id="3.30.420.40">
    <property type="match status" value="1"/>
</dbReference>
<dbReference type="PRINTS" id="PR00475">
    <property type="entry name" value="HEXOKINASE"/>
</dbReference>
<dbReference type="FunFam" id="3.30.420.40:FF:000034">
    <property type="entry name" value="Phosphotransferase"/>
    <property type="match status" value="1"/>
</dbReference>
<feature type="domain" description="Hexokinase C-terminal" evidence="10">
    <location>
        <begin position="229"/>
        <end position="492"/>
    </location>
</feature>
<keyword evidence="6 8" id="KW-0067">ATP-binding</keyword>
<dbReference type="Pfam" id="PF00349">
    <property type="entry name" value="Hexokinase_1"/>
    <property type="match status" value="1"/>
</dbReference>
<dbReference type="GO" id="GO:0006096">
    <property type="term" value="P:glycolytic process"/>
    <property type="evidence" value="ECO:0007669"/>
    <property type="project" value="UniProtKB-UniPathway"/>
</dbReference>
<dbReference type="Proteomes" id="UP000289323">
    <property type="component" value="Unassembled WGS sequence"/>
</dbReference>
<dbReference type="EMBL" id="OUUZ01000001">
    <property type="protein sequence ID" value="SPQ19105.1"/>
    <property type="molecule type" value="Genomic_DNA"/>
</dbReference>
<sequence length="530" mass="57516">MALQAETQAIVTQFDFSDENVNKAVREFLRQMDEGLEKDGTSLSQIPTYVTAVPNGTEQGLYMAVDLGGTNFRVCSIKLNGDGTFNLTANKVPIPKELMVAKTASELFAFLALQIRNFLEEHHGDQFEQHVRRRPTMTAPEGYKDEHVFRMGFTFSFPVQQSGINKGTLIRWTKGFDIPDAVGKDVCALLQEEIDKLHLPVKVAALVNDTVGTLMARSYSSPGKQGAVLGAIFGTGTNGAYVEKLSKLKKPLSGDYDNSTGEMVINTEWGSFDNQLNVLPTTPWDIALDKQTPNPGLQMYEKRISGMFLGEILRLATLDLIKNPKVSFFKDENSASNDWRTTTYIDKSSSLYQEWGLDTSIMSVAAIDESPTLSALRQLLESTLQVHMPAYEDALAFKKIAAAIGRRAARLSAVAIAAIVLQTGKLSDPAHDNEPIDIGVDGSLVEHYPYFTDMIYEALRAVDGIGEQGAKRIRIGIASDGSGVGAALIALVAAGMEKSTDNLLGDLRSGAANASDTAASSDSEEKPTAN</sequence>
<dbReference type="EC" id="2.7.1.-" evidence="8"/>
<dbReference type="Pfam" id="PF03727">
    <property type="entry name" value="Hexokinase_2"/>
    <property type="match status" value="1"/>
</dbReference>
<dbReference type="GO" id="GO:0006006">
    <property type="term" value="P:glucose metabolic process"/>
    <property type="evidence" value="ECO:0007669"/>
    <property type="project" value="TreeGrafter"/>
</dbReference>
<dbReference type="GO" id="GO:0005536">
    <property type="term" value="F:D-glucose binding"/>
    <property type="evidence" value="ECO:0007669"/>
    <property type="project" value="InterPro"/>
</dbReference>
<accession>A0A446B9C6</accession>
<keyword evidence="4 8" id="KW-0547">Nucleotide-binding</keyword>
<evidence type="ECO:0000256" key="3">
    <source>
        <dbReference type="ARBA" id="ARBA00022679"/>
    </source>
</evidence>
<reference evidence="11 12" key="1">
    <citation type="submission" date="2018-04" db="EMBL/GenBank/DDBJ databases">
        <authorList>
            <person name="Huttner S."/>
            <person name="Dainat J."/>
        </authorList>
    </citation>
    <scope>NUCLEOTIDE SEQUENCE [LARGE SCALE GENOMIC DNA]</scope>
</reference>
<dbReference type="GO" id="GO:0005739">
    <property type="term" value="C:mitochondrion"/>
    <property type="evidence" value="ECO:0007669"/>
    <property type="project" value="TreeGrafter"/>
</dbReference>
<evidence type="ECO:0000313" key="11">
    <source>
        <dbReference type="EMBL" id="SPQ19105.1"/>
    </source>
</evidence>
<feature type="domain" description="Hexokinase N-terminal" evidence="9">
    <location>
        <begin position="8"/>
        <end position="219"/>
    </location>
</feature>
<dbReference type="GO" id="GO:0008865">
    <property type="term" value="F:fructokinase activity"/>
    <property type="evidence" value="ECO:0007669"/>
    <property type="project" value="TreeGrafter"/>
</dbReference>
<evidence type="ECO:0000256" key="4">
    <source>
        <dbReference type="ARBA" id="ARBA00022741"/>
    </source>
</evidence>
<evidence type="ECO:0000256" key="5">
    <source>
        <dbReference type="ARBA" id="ARBA00022777"/>
    </source>
</evidence>
<dbReference type="PROSITE" id="PS51748">
    <property type="entry name" value="HEXOKINASE_2"/>
    <property type="match status" value="1"/>
</dbReference>
<proteinExistence type="inferred from homology"/>
<keyword evidence="7 8" id="KW-0324">Glycolysis</keyword>
<evidence type="ECO:0000256" key="7">
    <source>
        <dbReference type="ARBA" id="ARBA00023152"/>
    </source>
</evidence>
<dbReference type="GO" id="GO:0001678">
    <property type="term" value="P:intracellular glucose homeostasis"/>
    <property type="evidence" value="ECO:0007669"/>
    <property type="project" value="InterPro"/>
</dbReference>
<keyword evidence="3 8" id="KW-0808">Transferase</keyword>
<evidence type="ECO:0000256" key="2">
    <source>
        <dbReference type="ARBA" id="ARBA00009225"/>
    </source>
</evidence>
<dbReference type="GO" id="GO:0005829">
    <property type="term" value="C:cytosol"/>
    <property type="evidence" value="ECO:0007669"/>
    <property type="project" value="TreeGrafter"/>
</dbReference>
<comment type="similarity">
    <text evidence="2 8">Belongs to the hexokinase family.</text>
</comment>
<evidence type="ECO:0000259" key="10">
    <source>
        <dbReference type="Pfam" id="PF03727"/>
    </source>
</evidence>